<keyword evidence="3" id="KW-1185">Reference proteome</keyword>
<evidence type="ECO:0000256" key="1">
    <source>
        <dbReference type="SAM" id="MobiDB-lite"/>
    </source>
</evidence>
<evidence type="ECO:0000313" key="2">
    <source>
        <dbReference type="EMBL" id="GAV99004.1"/>
    </source>
</evidence>
<gene>
    <name evidence="2" type="ORF">LENED_000428</name>
</gene>
<dbReference type="Proteomes" id="UP000188533">
    <property type="component" value="Unassembled WGS sequence"/>
</dbReference>
<accession>A0A1Q3DVH5</accession>
<name>A0A1Q3DVH5_LENED</name>
<reference evidence="2 3" key="1">
    <citation type="submission" date="2016-08" db="EMBL/GenBank/DDBJ databases">
        <authorList>
            <consortium name="Lentinula edodes genome sequencing consortium"/>
            <person name="Sakamoto Y."/>
            <person name="Nakade K."/>
            <person name="Sato S."/>
            <person name="Yoshida Y."/>
            <person name="Miyazaki K."/>
            <person name="Natsume S."/>
            <person name="Konno N."/>
        </authorList>
    </citation>
    <scope>NUCLEOTIDE SEQUENCE [LARGE SCALE GENOMIC DNA]</scope>
    <source>
        <strain evidence="2 3">NBRC 111202</strain>
    </source>
</reference>
<feature type="region of interest" description="Disordered" evidence="1">
    <location>
        <begin position="61"/>
        <end position="94"/>
    </location>
</feature>
<sequence length="247" mass="27764">MPPKGDNKTKPVVLHSNHSSTMDEFGEDIDPLNICDGFDQDTTNLNTGVCVTVDFSSSGQAQKQLSATPAGQKHSMTDNPRHPTKRRRSNTNKDTVLKNLTASCHPTITISAHLLRKDSAQVYTKGQKYVQILPQEMTQFVPSYAGADGFIFTVKNHLDRLFMKEDSIAQYHVLVPEFNSQTQDIKEIIARWIIKERFLEEDESEVIGNLTKAKENLPVVMMNFDRFDSTFATLLKNLVKTDSGKTT</sequence>
<proteinExistence type="predicted"/>
<evidence type="ECO:0000313" key="3">
    <source>
        <dbReference type="Proteomes" id="UP000188533"/>
    </source>
</evidence>
<comment type="caution">
    <text evidence="2">The sequence shown here is derived from an EMBL/GenBank/DDBJ whole genome shotgun (WGS) entry which is preliminary data.</text>
</comment>
<organism evidence="2 3">
    <name type="scientific">Lentinula edodes</name>
    <name type="common">Shiitake mushroom</name>
    <name type="synonym">Lentinus edodes</name>
    <dbReference type="NCBI Taxonomy" id="5353"/>
    <lineage>
        <taxon>Eukaryota</taxon>
        <taxon>Fungi</taxon>
        <taxon>Dikarya</taxon>
        <taxon>Basidiomycota</taxon>
        <taxon>Agaricomycotina</taxon>
        <taxon>Agaricomycetes</taxon>
        <taxon>Agaricomycetidae</taxon>
        <taxon>Agaricales</taxon>
        <taxon>Marasmiineae</taxon>
        <taxon>Omphalotaceae</taxon>
        <taxon>Lentinula</taxon>
    </lineage>
</organism>
<reference evidence="2 3" key="2">
    <citation type="submission" date="2017-02" db="EMBL/GenBank/DDBJ databases">
        <title>A genome survey and senescence transcriptome analysis in Lentinula edodes.</title>
        <authorList>
            <person name="Sakamoto Y."/>
            <person name="Nakade K."/>
            <person name="Sato S."/>
            <person name="Yoshida Y."/>
            <person name="Miyazaki K."/>
            <person name="Natsume S."/>
            <person name="Konno N."/>
        </authorList>
    </citation>
    <scope>NUCLEOTIDE SEQUENCE [LARGE SCALE GENOMIC DNA]</scope>
    <source>
        <strain evidence="2 3">NBRC 111202</strain>
    </source>
</reference>
<dbReference type="EMBL" id="BDGU01000007">
    <property type="protein sequence ID" value="GAV99004.1"/>
    <property type="molecule type" value="Genomic_DNA"/>
</dbReference>
<dbReference type="AlphaFoldDB" id="A0A1Q3DVH5"/>
<protein>
    <submittedName>
        <fullName evidence="2">Uncharacterized protein</fullName>
    </submittedName>
</protein>